<dbReference type="AlphaFoldDB" id="A0A382Z304"/>
<protein>
    <submittedName>
        <fullName evidence="2">Uncharacterized protein</fullName>
    </submittedName>
</protein>
<feature type="compositionally biased region" description="Basic and acidic residues" evidence="1">
    <location>
        <begin position="1"/>
        <end position="10"/>
    </location>
</feature>
<accession>A0A382Z304</accession>
<proteinExistence type="predicted"/>
<reference evidence="2" key="1">
    <citation type="submission" date="2018-05" db="EMBL/GenBank/DDBJ databases">
        <authorList>
            <person name="Lanie J.A."/>
            <person name="Ng W.-L."/>
            <person name="Kazmierczak K.M."/>
            <person name="Andrzejewski T.M."/>
            <person name="Davidsen T.M."/>
            <person name="Wayne K.J."/>
            <person name="Tettelin H."/>
            <person name="Glass J.I."/>
            <person name="Rusch D."/>
            <person name="Podicherti R."/>
            <person name="Tsui H.-C.T."/>
            <person name="Winkler M.E."/>
        </authorList>
    </citation>
    <scope>NUCLEOTIDE SEQUENCE</scope>
</reference>
<name>A0A382Z304_9ZZZZ</name>
<evidence type="ECO:0000313" key="2">
    <source>
        <dbReference type="EMBL" id="SVD89690.1"/>
    </source>
</evidence>
<dbReference type="EMBL" id="UINC01180475">
    <property type="protein sequence ID" value="SVD89690.1"/>
    <property type="molecule type" value="Genomic_DNA"/>
</dbReference>
<sequence length="24" mass="2770">MATTIHERTKMKGGTAQNRLHQIF</sequence>
<feature type="region of interest" description="Disordered" evidence="1">
    <location>
        <begin position="1"/>
        <end position="24"/>
    </location>
</feature>
<gene>
    <name evidence="2" type="ORF">METZ01_LOCUS442544</name>
</gene>
<organism evidence="2">
    <name type="scientific">marine metagenome</name>
    <dbReference type="NCBI Taxonomy" id="408172"/>
    <lineage>
        <taxon>unclassified sequences</taxon>
        <taxon>metagenomes</taxon>
        <taxon>ecological metagenomes</taxon>
    </lineage>
</organism>
<evidence type="ECO:0000256" key="1">
    <source>
        <dbReference type="SAM" id="MobiDB-lite"/>
    </source>
</evidence>
<feature type="compositionally biased region" description="Polar residues" evidence="1">
    <location>
        <begin position="15"/>
        <end position="24"/>
    </location>
</feature>